<accession>A0A395P186</accession>
<gene>
    <name evidence="2" type="ORF">TARUN_62</name>
</gene>
<organism evidence="2 3">
    <name type="scientific">Trichoderma arundinaceum</name>
    <dbReference type="NCBI Taxonomy" id="490622"/>
    <lineage>
        <taxon>Eukaryota</taxon>
        <taxon>Fungi</taxon>
        <taxon>Dikarya</taxon>
        <taxon>Ascomycota</taxon>
        <taxon>Pezizomycotina</taxon>
        <taxon>Sordariomycetes</taxon>
        <taxon>Hypocreomycetidae</taxon>
        <taxon>Hypocreales</taxon>
        <taxon>Hypocreaceae</taxon>
        <taxon>Trichoderma</taxon>
    </lineage>
</organism>
<dbReference type="PANTHER" id="PTHR35896">
    <property type="entry name" value="IG-LIKE DOMAIN-CONTAINING PROTEIN"/>
    <property type="match status" value="1"/>
</dbReference>
<evidence type="ECO:0000313" key="2">
    <source>
        <dbReference type="EMBL" id="RFU82120.1"/>
    </source>
</evidence>
<name>A0A395P186_TRIAR</name>
<keyword evidence="1" id="KW-0812">Transmembrane</keyword>
<feature type="transmembrane region" description="Helical" evidence="1">
    <location>
        <begin position="45"/>
        <end position="68"/>
    </location>
</feature>
<evidence type="ECO:0000313" key="3">
    <source>
        <dbReference type="Proteomes" id="UP000266272"/>
    </source>
</evidence>
<dbReference type="InterPro" id="IPR053008">
    <property type="entry name" value="Phomopsin_biosynth_assoc"/>
</dbReference>
<keyword evidence="3" id="KW-1185">Reference proteome</keyword>
<dbReference type="EMBL" id="PXOA01000006">
    <property type="protein sequence ID" value="RFU82120.1"/>
    <property type="molecule type" value="Genomic_DNA"/>
</dbReference>
<keyword evidence="1" id="KW-0472">Membrane</keyword>
<proteinExistence type="predicted"/>
<evidence type="ECO:0000256" key="1">
    <source>
        <dbReference type="SAM" id="Phobius"/>
    </source>
</evidence>
<sequence>MWTHRDSIAYEKLDSATPSYRAIPTDTLETTRRQVPLATRGCSRFLVLGIIITLPTFVAIVVFGGILLSRTWKPLLSQITITASIPDNYCGSSPAEAKAAGCAFELNNFAWMHPDCYDAELDEDWTHGHLSNELEFWEQYGGVGSIPMQVVETGQVEKVWVSTKQHRRHCLFVWEKYQRAAMDVRPMDNWTADYKHTQHCIMLLRNENNKFPDEEVSSYLTLKYPTCEYGPVQISITPQN</sequence>
<dbReference type="Proteomes" id="UP000266272">
    <property type="component" value="Unassembled WGS sequence"/>
</dbReference>
<protein>
    <submittedName>
        <fullName evidence="2">Major facilitator superfamily transporter</fullName>
    </submittedName>
</protein>
<dbReference type="OrthoDB" id="5140222at2759"/>
<dbReference type="PANTHER" id="PTHR35896:SF3">
    <property type="entry name" value="MAJOR FACILITATOR SUPERFAMILY TRANSPORTER"/>
    <property type="match status" value="1"/>
</dbReference>
<keyword evidence="1" id="KW-1133">Transmembrane helix</keyword>
<comment type="caution">
    <text evidence="2">The sequence shown here is derived from an EMBL/GenBank/DDBJ whole genome shotgun (WGS) entry which is preliminary data.</text>
</comment>
<reference evidence="2 3" key="1">
    <citation type="journal article" date="2018" name="PLoS Pathog.">
        <title>Evolution of structural diversity of trichothecenes, a family of toxins produced by plant pathogenic and entomopathogenic fungi.</title>
        <authorList>
            <person name="Proctor R.H."/>
            <person name="McCormick S.P."/>
            <person name="Kim H.S."/>
            <person name="Cardoza R.E."/>
            <person name="Stanley A.M."/>
            <person name="Lindo L."/>
            <person name="Kelly A."/>
            <person name="Brown D.W."/>
            <person name="Lee T."/>
            <person name="Vaughan M.M."/>
            <person name="Alexander N.J."/>
            <person name="Busman M."/>
            <person name="Gutierrez S."/>
        </authorList>
    </citation>
    <scope>NUCLEOTIDE SEQUENCE [LARGE SCALE GENOMIC DNA]</scope>
    <source>
        <strain evidence="2 3">IBT 40837</strain>
    </source>
</reference>
<dbReference type="STRING" id="490622.A0A395P186"/>
<dbReference type="AlphaFoldDB" id="A0A395P186"/>